<gene>
    <name evidence="2" type="ORF">LSH36_74g04016</name>
</gene>
<evidence type="ECO:0000313" key="2">
    <source>
        <dbReference type="EMBL" id="KAK2163774.1"/>
    </source>
</evidence>
<sequence>MEENLRRHLPLIPIYNKYAPVTGSKQSMTSSPDSARKLSFARISRLHSSREGLSGSRRSQSQSSLPGYAKPRSRFYPQNISDGCLSRSGSNGSNGQLNGVVLPDVSRSDLLKKNFLRLKCSSAVNYHSGVTCSCPSVGSASHSSPPNIPSGSGSAIHVPPRRVDVLLPRRARTDSLATMLIGVPSTRRQATEVTLITTAVTPIAEVAAISELNRLSELTHLPETIRASAPSGSAQIEYVNERLSDDEVAVCGSVESMDSSNDVINSAERQVSEETLNKCVNWLLELEEARSRSSLDAVVETPVEWRD</sequence>
<accession>A0AAD9K2M0</accession>
<dbReference type="AlphaFoldDB" id="A0AAD9K2M0"/>
<dbReference type="EMBL" id="JAODUP010000074">
    <property type="protein sequence ID" value="KAK2163774.1"/>
    <property type="molecule type" value="Genomic_DNA"/>
</dbReference>
<name>A0AAD9K2M0_9ANNE</name>
<protein>
    <submittedName>
        <fullName evidence="2">Uncharacterized protein</fullName>
    </submittedName>
</protein>
<proteinExistence type="predicted"/>
<organism evidence="2 3">
    <name type="scientific">Paralvinella palmiformis</name>
    <dbReference type="NCBI Taxonomy" id="53620"/>
    <lineage>
        <taxon>Eukaryota</taxon>
        <taxon>Metazoa</taxon>
        <taxon>Spiralia</taxon>
        <taxon>Lophotrochozoa</taxon>
        <taxon>Annelida</taxon>
        <taxon>Polychaeta</taxon>
        <taxon>Sedentaria</taxon>
        <taxon>Canalipalpata</taxon>
        <taxon>Terebellida</taxon>
        <taxon>Terebelliformia</taxon>
        <taxon>Alvinellidae</taxon>
        <taxon>Paralvinella</taxon>
    </lineage>
</organism>
<evidence type="ECO:0000256" key="1">
    <source>
        <dbReference type="SAM" id="MobiDB-lite"/>
    </source>
</evidence>
<reference evidence="2" key="1">
    <citation type="journal article" date="2023" name="Mol. Biol. Evol.">
        <title>Third-Generation Sequencing Reveals the Adaptive Role of the Epigenome in Three Deep-Sea Polychaetes.</title>
        <authorList>
            <person name="Perez M."/>
            <person name="Aroh O."/>
            <person name="Sun Y."/>
            <person name="Lan Y."/>
            <person name="Juniper S.K."/>
            <person name="Young C.R."/>
            <person name="Angers B."/>
            <person name="Qian P.Y."/>
        </authorList>
    </citation>
    <scope>NUCLEOTIDE SEQUENCE</scope>
    <source>
        <strain evidence="2">P08H-3</strain>
    </source>
</reference>
<comment type="caution">
    <text evidence="2">The sequence shown here is derived from an EMBL/GenBank/DDBJ whole genome shotgun (WGS) entry which is preliminary data.</text>
</comment>
<dbReference type="Proteomes" id="UP001208570">
    <property type="component" value="Unassembled WGS sequence"/>
</dbReference>
<keyword evidence="3" id="KW-1185">Reference proteome</keyword>
<feature type="region of interest" description="Disordered" evidence="1">
    <location>
        <begin position="48"/>
        <end position="93"/>
    </location>
</feature>
<feature type="compositionally biased region" description="Low complexity" evidence="1">
    <location>
        <begin position="51"/>
        <end position="64"/>
    </location>
</feature>
<evidence type="ECO:0000313" key="3">
    <source>
        <dbReference type="Proteomes" id="UP001208570"/>
    </source>
</evidence>